<reference evidence="1" key="1">
    <citation type="journal article" date="2016" name="Nat. Genet.">
        <title>A high-quality carrot genome assembly provides new insights into carotenoid accumulation and asterid genome evolution.</title>
        <authorList>
            <person name="Iorizzo M."/>
            <person name="Ellison S."/>
            <person name="Senalik D."/>
            <person name="Zeng P."/>
            <person name="Satapoomin P."/>
            <person name="Huang J."/>
            <person name="Bowman M."/>
            <person name="Iovene M."/>
            <person name="Sanseverino W."/>
            <person name="Cavagnaro P."/>
            <person name="Yildiz M."/>
            <person name="Macko-Podgorni A."/>
            <person name="Moranska E."/>
            <person name="Grzebelus E."/>
            <person name="Grzebelus D."/>
            <person name="Ashrafi H."/>
            <person name="Zheng Z."/>
            <person name="Cheng S."/>
            <person name="Spooner D."/>
            <person name="Van Deynze A."/>
            <person name="Simon P."/>
        </authorList>
    </citation>
    <scope>NUCLEOTIDE SEQUENCE [LARGE SCALE GENOMIC DNA]</scope>
    <source>
        <tissue evidence="1">Leaf</tissue>
    </source>
</reference>
<comment type="caution">
    <text evidence="1">The sequence shown here is derived from an EMBL/GenBank/DDBJ whole genome shotgun (WGS) entry which is preliminary data.</text>
</comment>
<protein>
    <submittedName>
        <fullName evidence="1">Uncharacterized protein</fullName>
    </submittedName>
</protein>
<accession>A0A164TYW8</accession>
<evidence type="ECO:0000313" key="1">
    <source>
        <dbReference type="EMBL" id="KZM88184.1"/>
    </source>
</evidence>
<proteinExistence type="predicted"/>
<gene>
    <name evidence="1" type="ORF">DCAR_025259</name>
</gene>
<dbReference type="Gramene" id="KZM88184">
    <property type="protein sequence ID" value="KZM88184"/>
    <property type="gene ID" value="DCAR_025259"/>
</dbReference>
<organism evidence="1">
    <name type="scientific">Daucus carota subsp. sativus</name>
    <name type="common">Carrot</name>
    <dbReference type="NCBI Taxonomy" id="79200"/>
    <lineage>
        <taxon>Eukaryota</taxon>
        <taxon>Viridiplantae</taxon>
        <taxon>Streptophyta</taxon>
        <taxon>Embryophyta</taxon>
        <taxon>Tracheophyta</taxon>
        <taxon>Spermatophyta</taxon>
        <taxon>Magnoliopsida</taxon>
        <taxon>eudicotyledons</taxon>
        <taxon>Gunneridae</taxon>
        <taxon>Pentapetalae</taxon>
        <taxon>asterids</taxon>
        <taxon>campanulids</taxon>
        <taxon>Apiales</taxon>
        <taxon>Apiaceae</taxon>
        <taxon>Apioideae</taxon>
        <taxon>Scandiceae</taxon>
        <taxon>Daucinae</taxon>
        <taxon>Daucus</taxon>
        <taxon>Daucus sect. Daucus</taxon>
    </lineage>
</organism>
<dbReference type="EMBL" id="LNRQ01000007">
    <property type="protein sequence ID" value="KZM88184.1"/>
    <property type="molecule type" value="Genomic_DNA"/>
</dbReference>
<dbReference type="AlphaFoldDB" id="A0A164TYW8"/>
<sequence length="130" mass="14876">MLLPTFVVSSLRAAKIVLTMSNLVGSRCYCDRPVVMKTIWGGRNAGRRMEACVAGDCYYEVWIDEPLSTRARGALEELMQKNKDLHESYHKKMERVRARQVKRRGAIWAQLQLIHNELSASDSSEEDEAF</sequence>
<name>A0A164TYW8_DAUCS</name>